<dbReference type="Proteomes" id="UP000249204">
    <property type="component" value="Unassembled WGS sequence"/>
</dbReference>
<feature type="domain" description="DUF4097" evidence="2">
    <location>
        <begin position="56"/>
        <end position="262"/>
    </location>
</feature>
<evidence type="ECO:0000259" key="2">
    <source>
        <dbReference type="Pfam" id="PF13349"/>
    </source>
</evidence>
<keyword evidence="1" id="KW-0812">Transmembrane</keyword>
<organism evidence="3 4">
    <name type="scientific">Paenibacillus silvae</name>
    <dbReference type="NCBI Taxonomy" id="1325358"/>
    <lineage>
        <taxon>Bacteria</taxon>
        <taxon>Bacillati</taxon>
        <taxon>Bacillota</taxon>
        <taxon>Bacilli</taxon>
        <taxon>Bacillales</taxon>
        <taxon>Paenibacillaceae</taxon>
        <taxon>Paenibacillus</taxon>
    </lineage>
</organism>
<evidence type="ECO:0000256" key="1">
    <source>
        <dbReference type="SAM" id="Phobius"/>
    </source>
</evidence>
<evidence type="ECO:0000313" key="3">
    <source>
        <dbReference type="EMBL" id="PZT55231.1"/>
    </source>
</evidence>
<evidence type="ECO:0000313" key="4">
    <source>
        <dbReference type="Proteomes" id="UP000249204"/>
    </source>
</evidence>
<dbReference type="InterPro" id="IPR025164">
    <property type="entry name" value="Toastrack_DUF4097"/>
</dbReference>
<keyword evidence="1" id="KW-0472">Membrane</keyword>
<reference evidence="3 4" key="1">
    <citation type="submission" date="2018-06" db="EMBL/GenBank/DDBJ databases">
        <title>Isolation of heavy metals resistant Paenibacillus silvae NC2 from Gold-Copper mine in ZiJin, China.</title>
        <authorList>
            <person name="Xu J."/>
            <person name="Mazhar H.S."/>
            <person name="Rensing C."/>
        </authorList>
    </citation>
    <scope>NUCLEOTIDE SEQUENCE [LARGE SCALE GENOMIC DNA]</scope>
    <source>
        <strain evidence="3 4">NC2</strain>
    </source>
</reference>
<dbReference type="Gene3D" id="2.160.20.120">
    <property type="match status" value="1"/>
</dbReference>
<gene>
    <name evidence="3" type="ORF">DN757_12795</name>
</gene>
<protein>
    <recommendedName>
        <fullName evidence="2">DUF4097 domain-containing protein</fullName>
    </recommendedName>
</protein>
<proteinExistence type="predicted"/>
<comment type="caution">
    <text evidence="3">The sequence shown here is derived from an EMBL/GenBank/DDBJ whole genome shotgun (WGS) entry which is preliminary data.</text>
</comment>
<dbReference type="PANTHER" id="PTHR34094:SF1">
    <property type="entry name" value="PROTEIN FAM185A"/>
    <property type="match status" value="1"/>
</dbReference>
<sequence>MSTKKWLALAIICIGIGLFGTSMYGFQFGDEREAYSKRWDFKPGELQNVRMDGDFNADIEFMVSPDQNAYIEVDGKWDQSMIKSFDQAKFANGTFELLQNQRTRWQFFSLNWNEQDARITVAVPKGYPLNDVTLRSSSSDWNLTGLDAQTLEMKNSSGSIRLQELNVPRIELSLTSGDIAAYTIHGDMTVEQTSGSFNAEQVTGKVNSQIHSGDIEITRLNGAANVEFTSGSIYIEQSQSAPVNVSGTSGDIFIQAAPDFDGIYDARATSGEVNVPESPMVSQELIKARTTSGSIRIVQSR</sequence>
<feature type="transmembrane region" description="Helical" evidence="1">
    <location>
        <begin position="6"/>
        <end position="26"/>
    </location>
</feature>
<accession>A0A2W6NHH6</accession>
<keyword evidence="1" id="KW-1133">Transmembrane helix</keyword>
<name>A0A2W6NHH6_9BACL</name>
<dbReference type="PANTHER" id="PTHR34094">
    <property type="match status" value="1"/>
</dbReference>
<dbReference type="EMBL" id="QKWW01000033">
    <property type="protein sequence ID" value="PZT55231.1"/>
    <property type="molecule type" value="Genomic_DNA"/>
</dbReference>
<dbReference type="RefSeq" id="WP_111270616.1">
    <property type="nucleotide sequence ID" value="NZ_QKWW01000033.1"/>
</dbReference>
<dbReference type="Pfam" id="PF13349">
    <property type="entry name" value="DUF4097"/>
    <property type="match status" value="1"/>
</dbReference>
<dbReference type="AlphaFoldDB" id="A0A2W6NHH6"/>